<evidence type="ECO:0000313" key="1">
    <source>
        <dbReference type="EMBL" id="KAG5594924.1"/>
    </source>
</evidence>
<evidence type="ECO:0000313" key="2">
    <source>
        <dbReference type="Proteomes" id="UP000824120"/>
    </source>
</evidence>
<proteinExistence type="predicted"/>
<dbReference type="Proteomes" id="UP000824120">
    <property type="component" value="Chromosome 7"/>
</dbReference>
<comment type="caution">
    <text evidence="1">The sequence shown here is derived from an EMBL/GenBank/DDBJ whole genome shotgun (WGS) entry which is preliminary data.</text>
</comment>
<keyword evidence="2" id="KW-1185">Reference proteome</keyword>
<protein>
    <submittedName>
        <fullName evidence="1">Uncharacterized protein</fullName>
    </submittedName>
</protein>
<sequence length="133" mass="15387">WSHLNFTYTKSSNIAAIFCHIRSDPDVVAKSLLKFVNYWKRKKESVAELLVTLLVKLRSYGSKDYVQVPMKPLGHLKRGNPKFVASDFTDRSQNATRIVRKAEVKHMFKCIRRTSEYSSAFMDGLVEKPTLKF</sequence>
<organism evidence="1 2">
    <name type="scientific">Solanum commersonii</name>
    <name type="common">Commerson's wild potato</name>
    <name type="synonym">Commerson's nightshade</name>
    <dbReference type="NCBI Taxonomy" id="4109"/>
    <lineage>
        <taxon>Eukaryota</taxon>
        <taxon>Viridiplantae</taxon>
        <taxon>Streptophyta</taxon>
        <taxon>Embryophyta</taxon>
        <taxon>Tracheophyta</taxon>
        <taxon>Spermatophyta</taxon>
        <taxon>Magnoliopsida</taxon>
        <taxon>eudicotyledons</taxon>
        <taxon>Gunneridae</taxon>
        <taxon>Pentapetalae</taxon>
        <taxon>asterids</taxon>
        <taxon>lamiids</taxon>
        <taxon>Solanales</taxon>
        <taxon>Solanaceae</taxon>
        <taxon>Solanoideae</taxon>
        <taxon>Solaneae</taxon>
        <taxon>Solanum</taxon>
    </lineage>
</organism>
<name>A0A9J5Y6Q5_SOLCO</name>
<dbReference type="EMBL" id="JACXVP010000007">
    <property type="protein sequence ID" value="KAG5594924.1"/>
    <property type="molecule type" value="Genomic_DNA"/>
</dbReference>
<gene>
    <name evidence="1" type="ORF">H5410_036156</name>
</gene>
<dbReference type="OrthoDB" id="904745at2759"/>
<dbReference type="AlphaFoldDB" id="A0A9J5Y6Q5"/>
<feature type="non-terminal residue" evidence="1">
    <location>
        <position position="1"/>
    </location>
</feature>
<accession>A0A9J5Y6Q5</accession>
<reference evidence="1 2" key="1">
    <citation type="submission" date="2020-09" db="EMBL/GenBank/DDBJ databases">
        <title>De no assembly of potato wild relative species, Solanum commersonii.</title>
        <authorList>
            <person name="Cho K."/>
        </authorList>
    </citation>
    <scope>NUCLEOTIDE SEQUENCE [LARGE SCALE GENOMIC DNA]</scope>
    <source>
        <strain evidence="1">LZ3.2</strain>
        <tissue evidence="1">Leaf</tissue>
    </source>
</reference>